<dbReference type="EMBL" id="KK198762">
    <property type="protein sequence ID" value="KCW53649.1"/>
    <property type="molecule type" value="Genomic_DNA"/>
</dbReference>
<reference evidence="1" key="1">
    <citation type="submission" date="2013-07" db="EMBL/GenBank/DDBJ databases">
        <title>The genome of Eucalyptus grandis.</title>
        <authorList>
            <person name="Schmutz J."/>
            <person name="Hayes R."/>
            <person name="Myburg A."/>
            <person name="Tuskan G."/>
            <person name="Grattapaglia D."/>
            <person name="Rokhsar D.S."/>
        </authorList>
    </citation>
    <scope>NUCLEOTIDE SEQUENCE</scope>
    <source>
        <tissue evidence="1">Leaf extractions</tissue>
    </source>
</reference>
<sequence>MSGLASGFCCVQDSATFAAISAESMSNFSSTFGSISPRIFPFLNFGIAHSHMCTLFPSPLVLIAGCPEISSRSTIPKL</sequence>
<gene>
    <name evidence="1" type="ORF">EUGRSUZ_J02915</name>
</gene>
<dbReference type="InParanoid" id="A0A059AIS2"/>
<accession>A0A059AIS2</accession>
<dbReference type="AlphaFoldDB" id="A0A059AIS2"/>
<protein>
    <submittedName>
        <fullName evidence="1">Uncharacterized protein</fullName>
    </submittedName>
</protein>
<evidence type="ECO:0000313" key="1">
    <source>
        <dbReference type="EMBL" id="KCW53649.1"/>
    </source>
</evidence>
<name>A0A059AIS2_EUCGR</name>
<organism evidence="1">
    <name type="scientific">Eucalyptus grandis</name>
    <name type="common">Flooded gum</name>
    <dbReference type="NCBI Taxonomy" id="71139"/>
    <lineage>
        <taxon>Eukaryota</taxon>
        <taxon>Viridiplantae</taxon>
        <taxon>Streptophyta</taxon>
        <taxon>Embryophyta</taxon>
        <taxon>Tracheophyta</taxon>
        <taxon>Spermatophyta</taxon>
        <taxon>Magnoliopsida</taxon>
        <taxon>eudicotyledons</taxon>
        <taxon>Gunneridae</taxon>
        <taxon>Pentapetalae</taxon>
        <taxon>rosids</taxon>
        <taxon>malvids</taxon>
        <taxon>Myrtales</taxon>
        <taxon>Myrtaceae</taxon>
        <taxon>Myrtoideae</taxon>
        <taxon>Eucalypteae</taxon>
        <taxon>Eucalyptus</taxon>
    </lineage>
</organism>
<dbReference type="Gramene" id="KCW53649">
    <property type="protein sequence ID" value="KCW53649"/>
    <property type="gene ID" value="EUGRSUZ_J02915"/>
</dbReference>
<proteinExistence type="predicted"/>